<evidence type="ECO:0000256" key="10">
    <source>
        <dbReference type="ARBA" id="ARBA00023136"/>
    </source>
</evidence>
<dbReference type="InterPro" id="IPR029052">
    <property type="entry name" value="Metallo-depent_PP-like"/>
</dbReference>
<keyword evidence="8" id="KW-0735">Signal-anchor</keyword>
<feature type="compositionally biased region" description="Basic residues" evidence="13">
    <location>
        <begin position="423"/>
        <end position="441"/>
    </location>
</feature>
<feature type="compositionally biased region" description="Basic residues" evidence="13">
    <location>
        <begin position="687"/>
        <end position="704"/>
    </location>
</feature>
<feature type="region of interest" description="Disordered" evidence="13">
    <location>
        <begin position="423"/>
        <end position="442"/>
    </location>
</feature>
<evidence type="ECO:0000313" key="17">
    <source>
        <dbReference type="Proteomes" id="UP000002762"/>
    </source>
</evidence>
<dbReference type="GO" id="GO:0008081">
    <property type="term" value="F:phosphoric diester hydrolase activity"/>
    <property type="evidence" value="ECO:0007669"/>
    <property type="project" value="TreeGrafter"/>
</dbReference>
<keyword evidence="9" id="KW-1133">Transmembrane helix</keyword>
<feature type="compositionally biased region" description="Acidic residues" evidence="13">
    <location>
        <begin position="668"/>
        <end position="683"/>
    </location>
</feature>
<evidence type="ECO:0000256" key="12">
    <source>
        <dbReference type="PIRNR" id="PIRNR027093"/>
    </source>
</evidence>
<evidence type="ECO:0000256" key="2">
    <source>
        <dbReference type="ARBA" id="ARBA00010399"/>
    </source>
</evidence>
<dbReference type="FunCoup" id="J5JWP9">
    <property type="interactions" value="199"/>
</dbReference>
<dbReference type="GO" id="GO:0000324">
    <property type="term" value="C:fungal-type vacuole"/>
    <property type="evidence" value="ECO:0007669"/>
    <property type="project" value="TreeGrafter"/>
</dbReference>
<dbReference type="InParanoid" id="J5JWP9"/>
<dbReference type="Proteomes" id="UP000002762">
    <property type="component" value="Unassembled WGS sequence"/>
</dbReference>
<feature type="region of interest" description="Disordered" evidence="13">
    <location>
        <begin position="497"/>
        <end position="522"/>
    </location>
</feature>
<evidence type="ECO:0000256" key="6">
    <source>
        <dbReference type="ARBA" id="ARBA00022692"/>
    </source>
</evidence>
<dbReference type="EMBL" id="JH725153">
    <property type="protein sequence ID" value="EJP69033.1"/>
    <property type="molecule type" value="Genomic_DNA"/>
</dbReference>
<sequence length="729" mass="82376">MLSTVAMVRLPMLLALAVSTLAVPGQKVLDVNRGTFASSDEPRKLTGRFLHITGLPLYPPQANSVTNPPPDFHPDQFYKVHSDIEDSCHSGKGLAGAFGAEVSDCDSPIALANQTLDWVRDNLRDKIDFVIWTGDNARHDNDENHPRNSEQVLGTNRLVAAKMFEAFATDTPLGPVLELPIVPTFGNNDFLPHNIMVPGPNRWFVDYADIWGPFIPEVQRHQFEYGGWFYTEVVPNKLVVFSLNTMFFFERNAAVDGCALASEPGYKHMEWLRVQLQRLRDSGMKAILMGHVPPARTNSKQNWDETCWQRYTLWLKQYRDVVIGSLFGHMNIDHFVLQDTNDLDEDSILARGDVNIRQSLNIGDNDEAFILGKADYLEDIRQQWSKLPTSAGHTIDKDVEGVEMEADDDEDDYDIETLFGKKKGKGRKKKGDKRKKKKKGLKNIGGKWAERYQISVIGPSVIPNYFPTMRVYEYNITGIEDNPVWKDVHGTASTIQGAQLQRAHEAGLSPQELKRRSSNEPVMTEAEFEAQFPDIFEVDDAVHDAGKKKKKKKKGKKRKGHGPPSLTSPPGPDADSPPGPAYMPQTLSWVAFTQYYANLTRINNEAEHSDGEHDVNRMQFEVEYDTRDDEWYQLRDLTVRELLKLAHSLGADAGGREAVAAEYDVNDVDGEDGCRAEDDEDVDTSGKRKKKKKKKKGRKGKKDKKNKLWIEFLRRAFVGTIGDDELEEL</sequence>
<keyword evidence="14" id="KW-0732">Signal</keyword>
<dbReference type="GeneID" id="19885080"/>
<comment type="subcellular location">
    <subcellularLocation>
        <location evidence="1">Vacuole membrane</location>
        <topology evidence="1">Single-pass type II membrane protein</topology>
    </subcellularLocation>
</comment>
<dbReference type="PIRSF" id="PIRSF027093">
    <property type="entry name" value="EndopolyPtase_N1"/>
    <property type="match status" value="1"/>
</dbReference>
<evidence type="ECO:0000256" key="14">
    <source>
        <dbReference type="SAM" id="SignalP"/>
    </source>
</evidence>
<evidence type="ECO:0000256" key="9">
    <source>
        <dbReference type="ARBA" id="ARBA00022989"/>
    </source>
</evidence>
<dbReference type="SUPFAM" id="SSF56300">
    <property type="entry name" value="Metallo-dependent phosphatases"/>
    <property type="match status" value="1"/>
</dbReference>
<dbReference type="Gene3D" id="3.60.21.10">
    <property type="match status" value="1"/>
</dbReference>
<feature type="signal peptide" evidence="14">
    <location>
        <begin position="1"/>
        <end position="22"/>
    </location>
</feature>
<evidence type="ECO:0000259" key="15">
    <source>
        <dbReference type="Pfam" id="PF00149"/>
    </source>
</evidence>
<evidence type="ECO:0000256" key="5">
    <source>
        <dbReference type="ARBA" id="ARBA00022554"/>
    </source>
</evidence>
<proteinExistence type="inferred from homology"/>
<comment type="function">
    <text evidence="12">Catalyzes the hydrolysis of inorganic polyphosphate (polyP) chains of many hundreds of phosphate residues into shorter lengths.</text>
</comment>
<evidence type="ECO:0000313" key="16">
    <source>
        <dbReference type="EMBL" id="EJP69033.1"/>
    </source>
</evidence>
<dbReference type="HOGENOM" id="CLU_013424_1_1_1"/>
<dbReference type="AlphaFoldDB" id="J5JWP9"/>
<feature type="compositionally biased region" description="Pro residues" evidence="13">
    <location>
        <begin position="566"/>
        <end position="581"/>
    </location>
</feature>
<comment type="similarity">
    <text evidence="2">Belongs to the endopolyphosphatase PPN1 family.</text>
</comment>
<dbReference type="OrthoDB" id="348678at2759"/>
<feature type="domain" description="Calcineurin-like phosphoesterase" evidence="15">
    <location>
        <begin position="114"/>
        <end position="329"/>
    </location>
</feature>
<keyword evidence="7 12" id="KW-0378">Hydrolase</keyword>
<evidence type="ECO:0000256" key="11">
    <source>
        <dbReference type="ARBA" id="ARBA00023180"/>
    </source>
</evidence>
<name>J5JWP9_BEAB2</name>
<keyword evidence="10 12" id="KW-0472">Membrane</keyword>
<keyword evidence="11" id="KW-0325">Glycoprotein</keyword>
<keyword evidence="17" id="KW-1185">Reference proteome</keyword>
<evidence type="ECO:0000256" key="4">
    <source>
        <dbReference type="ARBA" id="ARBA00014458"/>
    </source>
</evidence>
<dbReference type="InterPro" id="IPR004843">
    <property type="entry name" value="Calcineurin-like_PHP"/>
</dbReference>
<evidence type="ECO:0000256" key="8">
    <source>
        <dbReference type="ARBA" id="ARBA00022968"/>
    </source>
</evidence>
<protein>
    <recommendedName>
        <fullName evidence="4 12">Endopolyphosphatase</fullName>
        <ecNumber evidence="3 12">3.6.1.10</ecNumber>
    </recommendedName>
</protein>
<keyword evidence="5 12" id="KW-0926">Vacuole</keyword>
<feature type="region of interest" description="Disordered" evidence="13">
    <location>
        <begin position="543"/>
        <end position="582"/>
    </location>
</feature>
<feature type="compositionally biased region" description="Basic residues" evidence="13">
    <location>
        <begin position="546"/>
        <end position="561"/>
    </location>
</feature>
<organism evidence="16 17">
    <name type="scientific">Beauveria bassiana (strain ARSEF 2860)</name>
    <name type="common">White muscardine disease fungus</name>
    <name type="synonym">Tritirachium shiotae</name>
    <dbReference type="NCBI Taxonomy" id="655819"/>
    <lineage>
        <taxon>Eukaryota</taxon>
        <taxon>Fungi</taxon>
        <taxon>Dikarya</taxon>
        <taxon>Ascomycota</taxon>
        <taxon>Pezizomycotina</taxon>
        <taxon>Sordariomycetes</taxon>
        <taxon>Hypocreomycetidae</taxon>
        <taxon>Hypocreales</taxon>
        <taxon>Cordycipitaceae</taxon>
        <taxon>Beauveria</taxon>
    </lineage>
</organism>
<comment type="catalytic activity">
    <reaction evidence="12">
        <text>[phosphate](n+1) + n H2O = (n+1) phosphate + n H(+)</text>
        <dbReference type="Rhea" id="RHEA:22452"/>
        <dbReference type="Rhea" id="RHEA-COMP:14280"/>
        <dbReference type="ChEBI" id="CHEBI:15377"/>
        <dbReference type="ChEBI" id="CHEBI:15378"/>
        <dbReference type="ChEBI" id="CHEBI:16838"/>
        <dbReference type="ChEBI" id="CHEBI:43474"/>
        <dbReference type="EC" id="3.6.1.10"/>
    </reaction>
</comment>
<keyword evidence="6" id="KW-0812">Transmembrane</keyword>
<dbReference type="GO" id="GO:0006798">
    <property type="term" value="P:polyphosphate catabolic process"/>
    <property type="evidence" value="ECO:0007669"/>
    <property type="project" value="TreeGrafter"/>
</dbReference>
<evidence type="ECO:0000256" key="13">
    <source>
        <dbReference type="SAM" id="MobiDB-lite"/>
    </source>
</evidence>
<dbReference type="EC" id="3.6.1.10" evidence="3 12"/>
<feature type="region of interest" description="Disordered" evidence="13">
    <location>
        <begin position="668"/>
        <end position="704"/>
    </location>
</feature>
<feature type="chain" id="PRO_5003784678" description="Endopolyphosphatase" evidence="14">
    <location>
        <begin position="23"/>
        <end position="729"/>
    </location>
</feature>
<dbReference type="GO" id="GO:0005774">
    <property type="term" value="C:vacuolar membrane"/>
    <property type="evidence" value="ECO:0007669"/>
    <property type="project" value="UniProtKB-SubCell"/>
</dbReference>
<dbReference type="GO" id="GO:0000298">
    <property type="term" value="F:endopolyphosphatase activity"/>
    <property type="evidence" value="ECO:0007669"/>
    <property type="project" value="UniProtKB-EC"/>
</dbReference>
<evidence type="ECO:0000256" key="3">
    <source>
        <dbReference type="ARBA" id="ARBA00012459"/>
    </source>
</evidence>
<reference evidence="16 17" key="1">
    <citation type="journal article" date="2012" name="Sci. Rep.">
        <title>Genomic perspectives on the evolution of fungal entomopathogenicity in Beauveria bassiana.</title>
        <authorList>
            <person name="Xiao G."/>
            <person name="Ying S.H."/>
            <person name="Zheng P."/>
            <person name="Wang Z.L."/>
            <person name="Zhang S."/>
            <person name="Xie X.Q."/>
            <person name="Shang Y."/>
            <person name="St Leger R.J."/>
            <person name="Zhao G.P."/>
            <person name="Wang C."/>
            <person name="Feng M.G."/>
        </authorList>
    </citation>
    <scope>NUCLEOTIDE SEQUENCE [LARGE SCALE GENOMIC DNA]</scope>
    <source>
        <strain evidence="16 17">ARSEF 2860</strain>
    </source>
</reference>
<dbReference type="STRING" id="655819.J5JWP9"/>
<dbReference type="PANTHER" id="PTHR10340:SF55">
    <property type="entry name" value="ENDOPOLYPHOSPHATASE"/>
    <property type="match status" value="1"/>
</dbReference>
<dbReference type="Pfam" id="PF00149">
    <property type="entry name" value="Metallophos"/>
    <property type="match status" value="1"/>
</dbReference>
<accession>J5JWP9</accession>
<gene>
    <name evidence="16" type="ORF">BBA_02068</name>
</gene>
<dbReference type="GO" id="GO:0004309">
    <property type="term" value="F:exopolyphosphatase activity"/>
    <property type="evidence" value="ECO:0007669"/>
    <property type="project" value="TreeGrafter"/>
</dbReference>
<evidence type="ECO:0000256" key="7">
    <source>
        <dbReference type="ARBA" id="ARBA00022801"/>
    </source>
</evidence>
<dbReference type="PANTHER" id="PTHR10340">
    <property type="entry name" value="SPHINGOMYELIN PHOSPHODIESTERASE"/>
    <property type="match status" value="1"/>
</dbReference>
<evidence type="ECO:0000256" key="1">
    <source>
        <dbReference type="ARBA" id="ARBA00004576"/>
    </source>
</evidence>
<dbReference type="InterPro" id="IPR012358">
    <property type="entry name" value="EndopolyPtase_N1"/>
</dbReference>
<dbReference type="RefSeq" id="XP_008595387.1">
    <property type="nucleotide sequence ID" value="XM_008597165.1"/>
</dbReference>